<name>A0A086AHI1_9FLAO</name>
<organism evidence="2 3">
    <name type="scientific">Chryseobacterium piperi</name>
    <dbReference type="NCBI Taxonomy" id="558152"/>
    <lineage>
        <taxon>Bacteria</taxon>
        <taxon>Pseudomonadati</taxon>
        <taxon>Bacteroidota</taxon>
        <taxon>Flavobacteriia</taxon>
        <taxon>Flavobacteriales</taxon>
        <taxon>Weeksellaceae</taxon>
        <taxon>Chryseobacterium group</taxon>
        <taxon>Chryseobacterium</taxon>
    </lineage>
</organism>
<gene>
    <name evidence="2" type="ORF">IQ37_18060</name>
</gene>
<dbReference type="KEGG" id="cpip:CJF12_10555"/>
<dbReference type="Proteomes" id="UP000028709">
    <property type="component" value="Unassembled WGS sequence"/>
</dbReference>
<dbReference type="EMBL" id="JPRJ01000052">
    <property type="protein sequence ID" value="KFF16145.1"/>
    <property type="molecule type" value="Genomic_DNA"/>
</dbReference>
<sequence length="188" mass="21952">MLQQSKNKLSDFKYIIFSVIISLFGFSTVFIVFISSIPFNPVQSNLDYVKEVLMYAPQGWAFFTRDSREEQVYIYRIENNKLMKIDQRHADIKNYIGLSRKVSKLGLEADVLTNLIDKKNFSATTWNYNENLLGEIPKRFIEIKNPIETPVLCGDYVIVYHSIVPWAWSKSKKKIKMPARVIKLKVKC</sequence>
<keyword evidence="1" id="KW-0812">Transmembrane</keyword>
<dbReference type="eggNOG" id="ENOG503348B">
    <property type="taxonomic scope" value="Bacteria"/>
</dbReference>
<dbReference type="InterPro" id="IPR023902">
    <property type="entry name" value="Sporulation_SdpA"/>
</dbReference>
<evidence type="ECO:0000313" key="2">
    <source>
        <dbReference type="EMBL" id="KFF16145.1"/>
    </source>
</evidence>
<dbReference type="STRING" id="558152.IQ37_18060"/>
<keyword evidence="3" id="KW-1185">Reference proteome</keyword>
<evidence type="ECO:0000313" key="3">
    <source>
        <dbReference type="Proteomes" id="UP000028709"/>
    </source>
</evidence>
<keyword evidence="1" id="KW-0472">Membrane</keyword>
<evidence type="ECO:0000256" key="1">
    <source>
        <dbReference type="SAM" id="Phobius"/>
    </source>
</evidence>
<keyword evidence="1" id="KW-1133">Transmembrane helix</keyword>
<proteinExistence type="predicted"/>
<evidence type="ECO:0008006" key="4">
    <source>
        <dbReference type="Google" id="ProtNLM"/>
    </source>
</evidence>
<comment type="caution">
    <text evidence="2">The sequence shown here is derived from an EMBL/GenBank/DDBJ whole genome shotgun (WGS) entry which is preliminary data.</text>
</comment>
<protein>
    <recommendedName>
        <fullName evidence="4">SdpA family antimicrobial peptide system protein</fullName>
    </recommendedName>
</protein>
<dbReference type="Pfam" id="PF17418">
    <property type="entry name" value="SdpA"/>
    <property type="match status" value="1"/>
</dbReference>
<dbReference type="AlphaFoldDB" id="A0A086AHI1"/>
<dbReference type="NCBIfam" id="TIGR04034">
    <property type="entry name" value="export_SdpA"/>
    <property type="match status" value="1"/>
</dbReference>
<feature type="transmembrane region" description="Helical" evidence="1">
    <location>
        <begin position="12"/>
        <end position="34"/>
    </location>
</feature>
<accession>A0A086AHI1</accession>
<dbReference type="RefSeq" id="WP_034687592.1">
    <property type="nucleotide sequence ID" value="NZ_CP023049.2"/>
</dbReference>
<dbReference type="OrthoDB" id="799068at2"/>
<reference evidence="2 3" key="1">
    <citation type="submission" date="2014-07" db="EMBL/GenBank/DDBJ databases">
        <title>Genome of Chryseobacterium piperi CTM.</title>
        <authorList>
            <person name="Pipes S.E."/>
            <person name="Stropko S.J."/>
            <person name="Newman J.D."/>
        </authorList>
    </citation>
    <scope>NUCLEOTIDE SEQUENCE [LARGE SCALE GENOMIC DNA]</scope>
    <source>
        <strain evidence="2 3">CTM</strain>
    </source>
</reference>